<name>A0AAE0DW10_9ROSI</name>
<dbReference type="EMBL" id="JANJYJ010000008">
    <property type="protein sequence ID" value="KAK3193260.1"/>
    <property type="molecule type" value="Genomic_DNA"/>
</dbReference>
<accession>A0AAE0DW10</accession>
<reference evidence="1" key="1">
    <citation type="journal article" date="2023" name="Plant J.">
        <title>Genome sequences and population genomics provide insights into the demographic history, inbreeding, and mutation load of two 'living fossil' tree species of Dipteronia.</title>
        <authorList>
            <person name="Feng Y."/>
            <person name="Comes H.P."/>
            <person name="Chen J."/>
            <person name="Zhu S."/>
            <person name="Lu R."/>
            <person name="Zhang X."/>
            <person name="Li P."/>
            <person name="Qiu J."/>
            <person name="Olsen K.M."/>
            <person name="Qiu Y."/>
        </authorList>
    </citation>
    <scope>NUCLEOTIDE SEQUENCE</scope>
    <source>
        <strain evidence="1">NBL</strain>
    </source>
</reference>
<gene>
    <name evidence="1" type="ORF">Dsin_024570</name>
</gene>
<comment type="caution">
    <text evidence="1">The sequence shown here is derived from an EMBL/GenBank/DDBJ whole genome shotgun (WGS) entry which is preliminary data.</text>
</comment>
<organism evidence="1 2">
    <name type="scientific">Dipteronia sinensis</name>
    <dbReference type="NCBI Taxonomy" id="43782"/>
    <lineage>
        <taxon>Eukaryota</taxon>
        <taxon>Viridiplantae</taxon>
        <taxon>Streptophyta</taxon>
        <taxon>Embryophyta</taxon>
        <taxon>Tracheophyta</taxon>
        <taxon>Spermatophyta</taxon>
        <taxon>Magnoliopsida</taxon>
        <taxon>eudicotyledons</taxon>
        <taxon>Gunneridae</taxon>
        <taxon>Pentapetalae</taxon>
        <taxon>rosids</taxon>
        <taxon>malvids</taxon>
        <taxon>Sapindales</taxon>
        <taxon>Sapindaceae</taxon>
        <taxon>Hippocastanoideae</taxon>
        <taxon>Acereae</taxon>
        <taxon>Dipteronia</taxon>
    </lineage>
</organism>
<dbReference type="AlphaFoldDB" id="A0AAE0DW10"/>
<protein>
    <submittedName>
        <fullName evidence="1">Uncharacterized protein</fullName>
    </submittedName>
</protein>
<proteinExistence type="predicted"/>
<dbReference type="Proteomes" id="UP001281410">
    <property type="component" value="Unassembled WGS sequence"/>
</dbReference>
<evidence type="ECO:0000313" key="2">
    <source>
        <dbReference type="Proteomes" id="UP001281410"/>
    </source>
</evidence>
<keyword evidence="2" id="KW-1185">Reference proteome</keyword>
<sequence>MLCHGSLSSAHVVKAALDEFSLLLGLHANHTKSNIFTSGVSPTINQQLINHFGYTPTTLRTLIFGRLKHHVLALGLEKTPPSSASCSLPHSALHW</sequence>
<evidence type="ECO:0000313" key="1">
    <source>
        <dbReference type="EMBL" id="KAK3193260.1"/>
    </source>
</evidence>